<dbReference type="HOGENOM" id="CLU_037162_8_0_5"/>
<keyword evidence="3 6" id="KW-0378">Hydrolase</keyword>
<evidence type="ECO:0000256" key="4">
    <source>
        <dbReference type="ARBA" id="ARBA00022842"/>
    </source>
</evidence>
<dbReference type="GO" id="GO:0016462">
    <property type="term" value="F:pyrophosphatase activity"/>
    <property type="evidence" value="ECO:0007669"/>
    <property type="project" value="InterPro"/>
</dbReference>
<dbReference type="InterPro" id="IPR015797">
    <property type="entry name" value="NUDIX_hydrolase-like_dom_sf"/>
</dbReference>
<dbReference type="CDD" id="cd04666">
    <property type="entry name" value="NUDIX_DIPP2_like_Nudt4"/>
    <property type="match status" value="1"/>
</dbReference>
<dbReference type="EMBL" id="AEYE02000022">
    <property type="protein sequence ID" value="EPE96633.1"/>
    <property type="molecule type" value="Genomic_DNA"/>
</dbReference>
<name>S3IBN2_9HYPH</name>
<accession>S3IBN2</accession>
<organism evidence="6 7">
    <name type="scientific">Rhizobium grahamii CCGE 502</name>
    <dbReference type="NCBI Taxonomy" id="990285"/>
    <lineage>
        <taxon>Bacteria</taxon>
        <taxon>Pseudomonadati</taxon>
        <taxon>Pseudomonadota</taxon>
        <taxon>Alphaproteobacteria</taxon>
        <taxon>Hyphomicrobiales</taxon>
        <taxon>Rhizobiaceae</taxon>
        <taxon>Rhizobium/Agrobacterium group</taxon>
        <taxon>Rhizobium</taxon>
    </lineage>
</organism>
<dbReference type="InterPro" id="IPR047198">
    <property type="entry name" value="DDP-like_NUDIX"/>
</dbReference>
<evidence type="ECO:0000256" key="1">
    <source>
        <dbReference type="ARBA" id="ARBA00001946"/>
    </source>
</evidence>
<evidence type="ECO:0000313" key="6">
    <source>
        <dbReference type="EMBL" id="EPE96633.1"/>
    </source>
</evidence>
<evidence type="ECO:0000256" key="2">
    <source>
        <dbReference type="ARBA" id="ARBA00022723"/>
    </source>
</evidence>
<keyword evidence="2" id="KW-0479">Metal-binding</keyword>
<comment type="caution">
    <text evidence="6">The sequence shown here is derived from an EMBL/GenBank/DDBJ whole genome shotgun (WGS) entry which is preliminary data.</text>
</comment>
<dbReference type="eggNOG" id="COG0494">
    <property type="taxonomic scope" value="Bacteria"/>
</dbReference>
<dbReference type="PANTHER" id="PTHR12629:SF0">
    <property type="entry name" value="DIPHOSPHOINOSITOL-POLYPHOSPHATE DIPHOSPHATASE"/>
    <property type="match status" value="1"/>
</dbReference>
<dbReference type="InterPro" id="IPR000086">
    <property type="entry name" value="NUDIX_hydrolase_dom"/>
</dbReference>
<reference evidence="6 7" key="1">
    <citation type="journal article" date="2012" name="J. Bacteriol.">
        <title>Genome sequence of Rhizobium grahamii CCGE502, a broad-host-range symbiont with low nodulation competitiveness in Phaseolus vulgaris.</title>
        <authorList>
            <person name="Althabegoiti M.J."/>
            <person name="Lozano L."/>
            <person name="Torres-Tejerizo G."/>
            <person name="Ormeno-Orrillo E."/>
            <person name="Rogel M.A."/>
            <person name="Gonzalez V."/>
            <person name="Martinez-Romero E."/>
        </authorList>
    </citation>
    <scope>NUCLEOTIDE SEQUENCE [LARGE SCALE GENOMIC DNA]</scope>
    <source>
        <strain evidence="6 7">CCGE 502</strain>
    </source>
</reference>
<keyword evidence="4" id="KW-0460">Magnesium</keyword>
<dbReference type="GO" id="GO:0005737">
    <property type="term" value="C:cytoplasm"/>
    <property type="evidence" value="ECO:0007669"/>
    <property type="project" value="TreeGrafter"/>
</dbReference>
<gene>
    <name evidence="6" type="ORF">RGCCGE502_18395</name>
</gene>
<dbReference type="PANTHER" id="PTHR12629">
    <property type="entry name" value="DIPHOSPHOINOSITOL POLYPHOSPHATE PHOSPHOHYDROLASE"/>
    <property type="match status" value="1"/>
</dbReference>
<sequence>MADFTETLLYGEAAKQMGAICYRRGDSGVEVLLITTRETGRWTIPKGWPIRGLKSHKAAEQEAWEEAGVKGRARRKVFGKFTYVKTLVTGVNVRATVDVHLLDVRRTRSRFPERGQRKLKWFRPLDAASRVDETELKILLSKVAKRFS</sequence>
<evidence type="ECO:0000313" key="7">
    <source>
        <dbReference type="Proteomes" id="UP000014411"/>
    </source>
</evidence>
<feature type="domain" description="Nudix hydrolase" evidence="5">
    <location>
        <begin position="12"/>
        <end position="144"/>
    </location>
</feature>
<dbReference type="Proteomes" id="UP000014411">
    <property type="component" value="Unassembled WGS sequence"/>
</dbReference>
<comment type="cofactor">
    <cofactor evidence="1">
        <name>Mg(2+)</name>
        <dbReference type="ChEBI" id="CHEBI:18420"/>
    </cofactor>
</comment>
<dbReference type="GO" id="GO:0046872">
    <property type="term" value="F:metal ion binding"/>
    <property type="evidence" value="ECO:0007669"/>
    <property type="project" value="UniProtKB-KW"/>
</dbReference>
<dbReference type="AlphaFoldDB" id="S3IBN2"/>
<protein>
    <submittedName>
        <fullName evidence="6">MutT/NUDIX family NTP pyrophosphohydrolase</fullName>
    </submittedName>
</protein>
<evidence type="ECO:0000256" key="3">
    <source>
        <dbReference type="ARBA" id="ARBA00022801"/>
    </source>
</evidence>
<dbReference type="RefSeq" id="WP_016555662.1">
    <property type="nucleotide sequence ID" value="NZ_AEYE02000022.1"/>
</dbReference>
<dbReference type="SUPFAM" id="SSF55811">
    <property type="entry name" value="Nudix"/>
    <property type="match status" value="1"/>
</dbReference>
<dbReference type="Pfam" id="PF00293">
    <property type="entry name" value="NUDIX"/>
    <property type="match status" value="1"/>
</dbReference>
<dbReference type="Gene3D" id="3.90.79.10">
    <property type="entry name" value="Nucleoside Triphosphate Pyrophosphohydrolase"/>
    <property type="match status" value="1"/>
</dbReference>
<dbReference type="PROSITE" id="PS51462">
    <property type="entry name" value="NUDIX"/>
    <property type="match status" value="1"/>
</dbReference>
<dbReference type="STRING" id="990285.RGCCGE502_18395"/>
<evidence type="ECO:0000259" key="5">
    <source>
        <dbReference type="PROSITE" id="PS51462"/>
    </source>
</evidence>
<proteinExistence type="predicted"/>
<keyword evidence="7" id="KW-1185">Reference proteome</keyword>